<accession>A0AAV4PBK7</accession>
<keyword evidence="2" id="KW-1185">Reference proteome</keyword>
<evidence type="ECO:0000313" key="2">
    <source>
        <dbReference type="Proteomes" id="UP001054837"/>
    </source>
</evidence>
<reference evidence="1 2" key="1">
    <citation type="submission" date="2021-06" db="EMBL/GenBank/DDBJ databases">
        <title>Caerostris darwini draft genome.</title>
        <authorList>
            <person name="Kono N."/>
            <person name="Arakawa K."/>
        </authorList>
    </citation>
    <scope>NUCLEOTIDE SEQUENCE [LARGE SCALE GENOMIC DNA]</scope>
</reference>
<sequence>MAFPGKTAIINLSRRIFINFHLLGHSSGPDRDRVRTPSLEQLSDELFRHDKLTHTSGNVASSSHLICTCISLEQTEFKIRRWKRMLKETRAQFSARKLLIAREGEGHEQSNLLANNSRLPIKGHPFHLPFE</sequence>
<protein>
    <submittedName>
        <fullName evidence="1">Uncharacterized protein</fullName>
    </submittedName>
</protein>
<dbReference type="Proteomes" id="UP001054837">
    <property type="component" value="Unassembled WGS sequence"/>
</dbReference>
<organism evidence="1 2">
    <name type="scientific">Caerostris darwini</name>
    <dbReference type="NCBI Taxonomy" id="1538125"/>
    <lineage>
        <taxon>Eukaryota</taxon>
        <taxon>Metazoa</taxon>
        <taxon>Ecdysozoa</taxon>
        <taxon>Arthropoda</taxon>
        <taxon>Chelicerata</taxon>
        <taxon>Arachnida</taxon>
        <taxon>Araneae</taxon>
        <taxon>Araneomorphae</taxon>
        <taxon>Entelegynae</taxon>
        <taxon>Araneoidea</taxon>
        <taxon>Araneidae</taxon>
        <taxon>Caerostris</taxon>
    </lineage>
</organism>
<name>A0AAV4PBK7_9ARAC</name>
<dbReference type="AlphaFoldDB" id="A0AAV4PBK7"/>
<evidence type="ECO:0000313" key="1">
    <source>
        <dbReference type="EMBL" id="GIX94449.1"/>
    </source>
</evidence>
<comment type="caution">
    <text evidence="1">The sequence shown here is derived from an EMBL/GenBank/DDBJ whole genome shotgun (WGS) entry which is preliminary data.</text>
</comment>
<proteinExistence type="predicted"/>
<dbReference type="EMBL" id="BPLQ01002611">
    <property type="protein sequence ID" value="GIX94449.1"/>
    <property type="molecule type" value="Genomic_DNA"/>
</dbReference>
<gene>
    <name evidence="1" type="ORF">CDAR_457311</name>
</gene>